<gene>
    <name evidence="1" type="ORF">SCHCODRAFT_114500</name>
</gene>
<dbReference type="AlphaFoldDB" id="D8QKY5"/>
<dbReference type="InterPro" id="IPR032675">
    <property type="entry name" value="LRR_dom_sf"/>
</dbReference>
<dbReference type="GeneID" id="9593055"/>
<dbReference type="Gene3D" id="3.80.10.10">
    <property type="entry name" value="Ribonuclease Inhibitor"/>
    <property type="match status" value="1"/>
</dbReference>
<dbReference type="SUPFAM" id="SSF52047">
    <property type="entry name" value="RNI-like"/>
    <property type="match status" value="1"/>
</dbReference>
<organism evidence="2">
    <name type="scientific">Schizophyllum commune (strain H4-8 / FGSC 9210)</name>
    <name type="common">Split gill fungus</name>
    <dbReference type="NCBI Taxonomy" id="578458"/>
    <lineage>
        <taxon>Eukaryota</taxon>
        <taxon>Fungi</taxon>
        <taxon>Dikarya</taxon>
        <taxon>Basidiomycota</taxon>
        <taxon>Agaricomycotina</taxon>
        <taxon>Agaricomycetes</taxon>
        <taxon>Agaricomycetidae</taxon>
        <taxon>Agaricales</taxon>
        <taxon>Schizophyllaceae</taxon>
        <taxon>Schizophyllum</taxon>
    </lineage>
</organism>
<dbReference type="OrthoDB" id="3217549at2759"/>
<keyword evidence="2" id="KW-1185">Reference proteome</keyword>
<evidence type="ECO:0008006" key="3">
    <source>
        <dbReference type="Google" id="ProtNLM"/>
    </source>
</evidence>
<dbReference type="Gene3D" id="1.20.1280.50">
    <property type="match status" value="2"/>
</dbReference>
<proteinExistence type="predicted"/>
<dbReference type="EMBL" id="GL377317">
    <property type="protein sequence ID" value="EFI91513.1"/>
    <property type="molecule type" value="Genomic_DNA"/>
</dbReference>
<dbReference type="Proteomes" id="UP000007431">
    <property type="component" value="Unassembled WGS sequence"/>
</dbReference>
<dbReference type="InParanoid" id="D8QKY5"/>
<evidence type="ECO:0000313" key="1">
    <source>
        <dbReference type="EMBL" id="EFI91513.1"/>
    </source>
</evidence>
<dbReference type="PANTHER" id="PTHR38926">
    <property type="entry name" value="F-BOX DOMAIN CONTAINING PROTEIN, EXPRESSED"/>
    <property type="match status" value="1"/>
</dbReference>
<name>D8QKY5_SCHCM</name>
<dbReference type="PANTHER" id="PTHR38926:SF5">
    <property type="entry name" value="F-BOX AND LEUCINE-RICH REPEAT PROTEIN 6"/>
    <property type="match status" value="1"/>
</dbReference>
<dbReference type="VEuPathDB" id="FungiDB:SCHCODRAFT_02719041"/>
<sequence>MDIVAASMHLSTSDIECVIRLLQARVEYLYTSTAKPAMHINELPNEILCHIFGLCGDVMSGLEYSCDGYMHLAKPKAVIIPYSSSLICITRVCSLWSEVARSCPRLWTLVEVPFPRGIDHIFVRLCLELSAGIPLILRLNGMMLAPGAPDPPLVFCRSLVNLVASAASRWKEVSISLGAKLDGLDPLRMLPPGSFTSLERASIQLELRNWGAHQSRPDSDIWRILMPSPSLRAVDFWDDPRRHPQLRIASMSLRNITHLGLNQIRNNELKDILAACPRVEVLQVMLGLTLAPGQPDTYALPMPPSIMLGRLRVLMLSGQRDWQPLYDCLTAPRLDRLDISGAGVQADAIEGMLDRSSTKLRMLTLRAIHPNDLDDAANLLLCGHLRELRILRVEVFKPNPMPPGRTADFDPRPFLGPQVAKCLFATEFRAAEDAQKTGAIQVMYGLQIMVQCGLEDGPTPQLWVIRSSDARHFPPSPSLRPSQFVRVNNAASIPFTVAVGLAGRTTPLPPPKEAMVPAFVPPRGAQYQPWPSEISISQLFLDVDIVEKTRGKDTWSTFCLQPHRLPYNPLHTSRNPPLVRNSHYCPQTSLTVDAMEPGASRSRTLRLIVAHWLARSNREVRDDDISATNKASNQALLRVEESKASLEVVYEHICRLIEQYWRRRARINELPVEILCLIFGFCGDAISGFNYPRDRLMHHSASSPQDSQTYSEAIFTITRVCSRWSRVARSCPTLWTRIEMHSPRWCDYRFFRLCLKLSAGLPLILRLNGALPKNRAQHPPTRYCRSVIRRVAATAPRWKEISIRLTRDFDVLDRLRTLPPGSFVSLERASIRLSMRAHDSQRPRPEIDIWHILCSSPSLRVVDFWDDPRLPSLHIASLPLRNITHLGLNKIRNNELKDILIACPRVEVLQVWLGCSVTPTQHDTYTLPMPSTLLLKRLRVLMLRGQRDWQPLYDCLTAPKLDRLDISGAGVQADSIEGMLARSSTRLRMLTLHAIHPEDLPDAASLLTRYPLCRLRILRVRVAKPDTISPGRPDFNPRPFLSRLAARKCLVTKKVKVAEDAYAALRRR</sequence>
<accession>D8QKY5</accession>
<feature type="non-terminal residue" evidence="1">
    <location>
        <position position="1068"/>
    </location>
</feature>
<reference evidence="1 2" key="1">
    <citation type="journal article" date="2010" name="Nat. Biotechnol.">
        <title>Genome sequence of the model mushroom Schizophyllum commune.</title>
        <authorList>
            <person name="Ohm R.A."/>
            <person name="de Jong J.F."/>
            <person name="Lugones L.G."/>
            <person name="Aerts A."/>
            <person name="Kothe E."/>
            <person name="Stajich J.E."/>
            <person name="de Vries R.P."/>
            <person name="Record E."/>
            <person name="Levasseur A."/>
            <person name="Baker S.E."/>
            <person name="Bartholomew K.A."/>
            <person name="Coutinho P.M."/>
            <person name="Erdmann S."/>
            <person name="Fowler T.J."/>
            <person name="Gathman A.C."/>
            <person name="Lombard V."/>
            <person name="Henrissat B."/>
            <person name="Knabe N."/>
            <person name="Kuees U."/>
            <person name="Lilly W.W."/>
            <person name="Lindquist E."/>
            <person name="Lucas S."/>
            <person name="Magnuson J.K."/>
            <person name="Piumi F."/>
            <person name="Raudaskoski M."/>
            <person name="Salamov A."/>
            <person name="Schmutz J."/>
            <person name="Schwarze F.W.M.R."/>
            <person name="vanKuyk P.A."/>
            <person name="Horton J.S."/>
            <person name="Grigoriev I.V."/>
            <person name="Woesten H.A.B."/>
        </authorList>
    </citation>
    <scope>NUCLEOTIDE SEQUENCE [LARGE SCALE GENOMIC DNA]</scope>
    <source>
        <strain evidence="2">H4-8 / FGSC 9210</strain>
    </source>
</reference>
<dbReference type="KEGG" id="scm:SCHCO_02719041"/>
<protein>
    <recommendedName>
        <fullName evidence="3">F-box domain-containing protein</fullName>
    </recommendedName>
</protein>
<dbReference type="HOGENOM" id="CLU_288059_0_0_1"/>
<evidence type="ECO:0000313" key="2">
    <source>
        <dbReference type="Proteomes" id="UP000007431"/>
    </source>
</evidence>
<dbReference type="RefSeq" id="XP_003026416.1">
    <property type="nucleotide sequence ID" value="XM_003026370.1"/>
</dbReference>